<evidence type="ECO:0000256" key="8">
    <source>
        <dbReference type="ARBA" id="ARBA00023242"/>
    </source>
</evidence>
<evidence type="ECO:0000313" key="12">
    <source>
        <dbReference type="Proteomes" id="UP001479436"/>
    </source>
</evidence>
<comment type="catalytic activity">
    <reaction evidence="9">
        <text>L-lysyl-[histone] + acetyl-CoA = N(6)-acetyl-L-lysyl-[histone] + CoA + H(+)</text>
        <dbReference type="Rhea" id="RHEA:21992"/>
        <dbReference type="Rhea" id="RHEA-COMP:9845"/>
        <dbReference type="Rhea" id="RHEA-COMP:11338"/>
        <dbReference type="ChEBI" id="CHEBI:15378"/>
        <dbReference type="ChEBI" id="CHEBI:29969"/>
        <dbReference type="ChEBI" id="CHEBI:57287"/>
        <dbReference type="ChEBI" id="CHEBI:57288"/>
        <dbReference type="ChEBI" id="CHEBI:61930"/>
        <dbReference type="EC" id="2.3.1.48"/>
    </reaction>
    <physiologicalReaction direction="left-to-right" evidence="9">
        <dbReference type="Rhea" id="RHEA:21993"/>
    </physiologicalReaction>
</comment>
<dbReference type="InterPro" id="IPR016849">
    <property type="entry name" value="Rtt109"/>
</dbReference>
<organism evidence="11 12">
    <name type="scientific">Basidiobolus ranarum</name>
    <dbReference type="NCBI Taxonomy" id="34480"/>
    <lineage>
        <taxon>Eukaryota</taxon>
        <taxon>Fungi</taxon>
        <taxon>Fungi incertae sedis</taxon>
        <taxon>Zoopagomycota</taxon>
        <taxon>Entomophthoromycotina</taxon>
        <taxon>Basidiobolomycetes</taxon>
        <taxon>Basidiobolales</taxon>
        <taxon>Basidiobolaceae</taxon>
        <taxon>Basidiobolus</taxon>
    </lineage>
</organism>
<evidence type="ECO:0000256" key="6">
    <source>
        <dbReference type="ARBA" id="ARBA00023015"/>
    </source>
</evidence>
<name>A0ABR2W9W6_9FUNG</name>
<dbReference type="PANTHER" id="PTHR31571:SF2">
    <property type="entry name" value="HISTONE ACETYLTRANSFERASE RTT109"/>
    <property type="match status" value="1"/>
</dbReference>
<dbReference type="EC" id="2.3.1.48" evidence="2"/>
<proteinExistence type="predicted"/>
<dbReference type="PROSITE" id="PS51728">
    <property type="entry name" value="RTT109_HAT"/>
    <property type="match status" value="1"/>
</dbReference>
<evidence type="ECO:0000256" key="2">
    <source>
        <dbReference type="ARBA" id="ARBA00013184"/>
    </source>
</evidence>
<dbReference type="PANTHER" id="PTHR31571">
    <property type="entry name" value="ALTERED INHERITANCE OF MITOCHONDRIA PROTEIN 6"/>
    <property type="match status" value="1"/>
</dbReference>
<evidence type="ECO:0000256" key="3">
    <source>
        <dbReference type="ARBA" id="ARBA00022679"/>
    </source>
</evidence>
<dbReference type="EMBL" id="JASJQH010006902">
    <property type="protein sequence ID" value="KAK9728191.1"/>
    <property type="molecule type" value="Genomic_DNA"/>
</dbReference>
<keyword evidence="7" id="KW-0804">Transcription</keyword>
<keyword evidence="6" id="KW-0805">Transcription regulation</keyword>
<keyword evidence="12" id="KW-1185">Reference proteome</keyword>
<evidence type="ECO:0000256" key="1">
    <source>
        <dbReference type="ARBA" id="ARBA00004123"/>
    </source>
</evidence>
<evidence type="ECO:0000256" key="4">
    <source>
        <dbReference type="ARBA" id="ARBA00022763"/>
    </source>
</evidence>
<comment type="subcellular location">
    <subcellularLocation>
        <location evidence="1">Nucleus</location>
    </subcellularLocation>
</comment>
<feature type="compositionally biased region" description="Basic and acidic residues" evidence="10">
    <location>
        <begin position="394"/>
        <end position="404"/>
    </location>
</feature>
<dbReference type="SMART" id="SM01250">
    <property type="entry name" value="KAT11"/>
    <property type="match status" value="1"/>
</dbReference>
<feature type="region of interest" description="Disordered" evidence="10">
    <location>
        <begin position="61"/>
        <end position="94"/>
    </location>
</feature>
<keyword evidence="5" id="KW-0007">Acetylation</keyword>
<dbReference type="Pfam" id="PF08214">
    <property type="entry name" value="HAT_KAT11"/>
    <property type="match status" value="1"/>
</dbReference>
<reference evidence="11 12" key="1">
    <citation type="submission" date="2023-04" db="EMBL/GenBank/DDBJ databases">
        <title>Genome of Basidiobolus ranarum AG-B5.</title>
        <authorList>
            <person name="Stajich J.E."/>
            <person name="Carter-House D."/>
            <person name="Gryganskyi A."/>
        </authorList>
    </citation>
    <scope>NUCLEOTIDE SEQUENCE [LARGE SCALE GENOMIC DNA]</scope>
    <source>
        <strain evidence="11 12">AG-B5</strain>
    </source>
</reference>
<dbReference type="InterPro" id="IPR051236">
    <property type="entry name" value="HAT_RTT109-like"/>
</dbReference>
<feature type="compositionally biased region" description="Basic and acidic residues" evidence="10">
    <location>
        <begin position="64"/>
        <end position="75"/>
    </location>
</feature>
<evidence type="ECO:0000256" key="9">
    <source>
        <dbReference type="ARBA" id="ARBA00048940"/>
    </source>
</evidence>
<dbReference type="Proteomes" id="UP001479436">
    <property type="component" value="Unassembled WGS sequence"/>
</dbReference>
<gene>
    <name evidence="11" type="ORF">K7432_001246</name>
</gene>
<evidence type="ECO:0000256" key="10">
    <source>
        <dbReference type="SAM" id="MobiDB-lite"/>
    </source>
</evidence>
<accession>A0ABR2W9W6</accession>
<keyword evidence="8" id="KW-0539">Nucleus</keyword>
<evidence type="ECO:0000256" key="5">
    <source>
        <dbReference type="ARBA" id="ARBA00022990"/>
    </source>
</evidence>
<protein>
    <recommendedName>
        <fullName evidence="2">histone acetyltransferase</fullName>
        <ecNumber evidence="2">2.3.1.48</ecNumber>
    </recommendedName>
</protein>
<evidence type="ECO:0000256" key="7">
    <source>
        <dbReference type="ARBA" id="ARBA00023163"/>
    </source>
</evidence>
<keyword evidence="3" id="KW-0808">Transferase</keyword>
<comment type="caution">
    <text evidence="11">The sequence shown here is derived from an EMBL/GenBank/DDBJ whole genome shotgun (WGS) entry which is preliminary data.</text>
</comment>
<feature type="region of interest" description="Disordered" evidence="10">
    <location>
        <begin position="394"/>
        <end position="443"/>
    </location>
</feature>
<evidence type="ECO:0000313" key="11">
    <source>
        <dbReference type="EMBL" id="KAK9728191.1"/>
    </source>
</evidence>
<sequence length="443" mass="50962">MLETFLSQALKISLSSLPLRVYVSTQEWEDTEPLYNEPSPSEDSVPKCKRRQRLIFVSQVTDCPDPKPSEKKESTEVATIEPQDTESKLEQRDSSISTNKNHEVYILGLSVLEYETIKKVENEEKLIKTIYIDKLDSSGYGVFPERKSVVTEGRLTVARALVQGYLNYCEKEYLGTSKEEIFLHVFARAQPQYLFAESAKNPKKQILNDKELIQWWKKSLHTISTLDSEHSKLKGYWYVPGLEDIMQKSMNPVEDNNRLSWKWGWPYNDKDKAQHVIPQFPDDAKSRLLAKEDMENITVWEFFELLSISEECGSGRRAGFFVLHLSSSKSNEATQDTCEMMSNEQFRDIEEQLFYLDFSTYEECVESTTRLSDMLVKARVKYIEIIPDEIEKLPSQESSKRKAPIDGSEVNTLSSSLIRRKGKTEPTVNVLGGSLVRKKPKTG</sequence>
<keyword evidence="4" id="KW-0227">DNA damage</keyword>
<dbReference type="InterPro" id="IPR013178">
    <property type="entry name" value="Histone_AcTrfase_Rtt109/CBP"/>
</dbReference>